<dbReference type="InterPro" id="IPR027417">
    <property type="entry name" value="P-loop_NTPase"/>
</dbReference>
<dbReference type="Gene3D" id="3.40.50.300">
    <property type="entry name" value="P-loop containing nucleotide triphosphate hydrolases"/>
    <property type="match status" value="1"/>
</dbReference>
<name>A0A368FCW4_ANCCA</name>
<feature type="domain" description="DNA2/NAM7 helicase helicase" evidence="5">
    <location>
        <begin position="5"/>
        <end position="202"/>
    </location>
</feature>
<dbReference type="GO" id="GO:0043139">
    <property type="term" value="F:5'-3' DNA helicase activity"/>
    <property type="evidence" value="ECO:0007669"/>
    <property type="project" value="TreeGrafter"/>
</dbReference>
<dbReference type="STRING" id="29170.A0A368FCW4"/>
<dbReference type="Pfam" id="PF13086">
    <property type="entry name" value="AAA_11"/>
    <property type="match status" value="1"/>
</dbReference>
<dbReference type="Proteomes" id="UP000252519">
    <property type="component" value="Unassembled WGS sequence"/>
</dbReference>
<proteinExistence type="predicted"/>
<dbReference type="PANTHER" id="PTHR43788:SF16">
    <property type="entry name" value="HELICASE WITH ZINC FINGER 2"/>
    <property type="match status" value="1"/>
</dbReference>
<dbReference type="GO" id="GO:0005524">
    <property type="term" value="F:ATP binding"/>
    <property type="evidence" value="ECO:0007669"/>
    <property type="project" value="UniProtKB-KW"/>
</dbReference>
<evidence type="ECO:0000313" key="6">
    <source>
        <dbReference type="EMBL" id="RCN29986.1"/>
    </source>
</evidence>
<evidence type="ECO:0000256" key="1">
    <source>
        <dbReference type="ARBA" id="ARBA00022741"/>
    </source>
</evidence>
<evidence type="ECO:0000313" key="7">
    <source>
        <dbReference type="Proteomes" id="UP000252519"/>
    </source>
</evidence>
<dbReference type="InterPro" id="IPR050534">
    <property type="entry name" value="Coronavir_polyprotein_1ab"/>
</dbReference>
<dbReference type="OrthoDB" id="5869717at2759"/>
<evidence type="ECO:0000256" key="2">
    <source>
        <dbReference type="ARBA" id="ARBA00022801"/>
    </source>
</evidence>
<dbReference type="PANTHER" id="PTHR43788">
    <property type="entry name" value="DNA2/NAM7 HELICASE FAMILY MEMBER"/>
    <property type="match status" value="1"/>
</dbReference>
<dbReference type="GO" id="GO:0016787">
    <property type="term" value="F:hydrolase activity"/>
    <property type="evidence" value="ECO:0007669"/>
    <property type="project" value="UniProtKB-KW"/>
</dbReference>
<evidence type="ECO:0000256" key="4">
    <source>
        <dbReference type="ARBA" id="ARBA00022840"/>
    </source>
</evidence>
<keyword evidence="4" id="KW-0067">ATP-binding</keyword>
<organism evidence="6 7">
    <name type="scientific">Ancylostoma caninum</name>
    <name type="common">Dog hookworm</name>
    <dbReference type="NCBI Taxonomy" id="29170"/>
    <lineage>
        <taxon>Eukaryota</taxon>
        <taxon>Metazoa</taxon>
        <taxon>Ecdysozoa</taxon>
        <taxon>Nematoda</taxon>
        <taxon>Chromadorea</taxon>
        <taxon>Rhabditida</taxon>
        <taxon>Rhabditina</taxon>
        <taxon>Rhabditomorpha</taxon>
        <taxon>Strongyloidea</taxon>
        <taxon>Ancylostomatidae</taxon>
        <taxon>Ancylostomatinae</taxon>
        <taxon>Ancylostoma</taxon>
    </lineage>
</organism>
<keyword evidence="3" id="KW-0347">Helicase</keyword>
<accession>A0A368FCW4</accession>
<dbReference type="AlphaFoldDB" id="A0A368FCW4"/>
<keyword evidence="2" id="KW-0378">Hydrolase</keyword>
<dbReference type="InterPro" id="IPR041677">
    <property type="entry name" value="DNA2/NAM7_AAA_11"/>
</dbReference>
<keyword evidence="7" id="KW-1185">Reference proteome</keyword>
<dbReference type="EMBL" id="JOJR01001706">
    <property type="protein sequence ID" value="RCN29986.1"/>
    <property type="molecule type" value="Genomic_DNA"/>
</dbReference>
<comment type="caution">
    <text evidence="6">The sequence shown here is derived from an EMBL/GenBank/DDBJ whole genome shotgun (WGS) entry which is preliminary data.</text>
</comment>
<evidence type="ECO:0000256" key="3">
    <source>
        <dbReference type="ARBA" id="ARBA00022806"/>
    </source>
</evidence>
<evidence type="ECO:0000259" key="5">
    <source>
        <dbReference type="Pfam" id="PF13086"/>
    </source>
</evidence>
<reference evidence="6 7" key="1">
    <citation type="submission" date="2014-10" db="EMBL/GenBank/DDBJ databases">
        <title>Draft genome of the hookworm Ancylostoma caninum.</title>
        <authorList>
            <person name="Mitreva M."/>
        </authorList>
    </citation>
    <scope>NUCLEOTIDE SEQUENCE [LARGE SCALE GENOMIC DNA]</scope>
    <source>
        <strain evidence="6 7">Baltimore</strain>
    </source>
</reference>
<keyword evidence="1" id="KW-0547">Nucleotide-binding</keyword>
<sequence length="210" mass="23665">MADTDTRNGRHVLITSVQNNAVDVIAAKIAQLNSSHIRPVRFVSEKIIADTNRFVQYDLANLLERFHLTHAEQLEEDEIEKFAQFADCRQRLREFVLTGTDPDVMRAEHSELLMLERNTSKLIKQLVDIFIRVYKPNVFLCTVASALNITAPEGLLSDCYERWASVLLDEALMLPEAVLITMLSRFQNSCSTLNGDSKQLPPSSTAPMSG</sequence>
<protein>
    <recommendedName>
        <fullName evidence="5">DNA2/NAM7 helicase helicase domain-containing protein</fullName>
    </recommendedName>
</protein>
<gene>
    <name evidence="6" type="ORF">ANCCAN_24247</name>
</gene>